<reference evidence="1" key="1">
    <citation type="journal article" date="2015" name="Nature">
        <title>Complex archaea that bridge the gap between prokaryotes and eukaryotes.</title>
        <authorList>
            <person name="Spang A."/>
            <person name="Saw J.H."/>
            <person name="Jorgensen S.L."/>
            <person name="Zaremba-Niedzwiedzka K."/>
            <person name="Martijn J."/>
            <person name="Lind A.E."/>
            <person name="van Eijk R."/>
            <person name="Schleper C."/>
            <person name="Guy L."/>
            <person name="Ettema T.J."/>
        </authorList>
    </citation>
    <scope>NUCLEOTIDE SEQUENCE</scope>
</reference>
<protein>
    <submittedName>
        <fullName evidence="1">Uncharacterized protein</fullName>
    </submittedName>
</protein>
<comment type="caution">
    <text evidence="1">The sequence shown here is derived from an EMBL/GenBank/DDBJ whole genome shotgun (WGS) entry which is preliminary data.</text>
</comment>
<gene>
    <name evidence="1" type="ORF">LCGC14_2160350</name>
</gene>
<accession>A0A0F9DSU2</accession>
<evidence type="ECO:0000313" key="1">
    <source>
        <dbReference type="EMBL" id="KKL64903.1"/>
    </source>
</evidence>
<dbReference type="AlphaFoldDB" id="A0A0F9DSU2"/>
<organism evidence="1">
    <name type="scientific">marine sediment metagenome</name>
    <dbReference type="NCBI Taxonomy" id="412755"/>
    <lineage>
        <taxon>unclassified sequences</taxon>
        <taxon>metagenomes</taxon>
        <taxon>ecological metagenomes</taxon>
    </lineage>
</organism>
<name>A0A0F9DSU2_9ZZZZ</name>
<dbReference type="EMBL" id="LAZR01027700">
    <property type="protein sequence ID" value="KKL64903.1"/>
    <property type="molecule type" value="Genomic_DNA"/>
</dbReference>
<proteinExistence type="predicted"/>
<sequence length="67" mass="7529">MKCECEFGCEVGDECPIMLDSLEDRVTYMIVCEGCGKVLEQISSEDISAPTPVCASCNIYRWNKKTR</sequence>